<proteinExistence type="evidence at transcript level"/>
<dbReference type="EMBL" id="JX519289">
    <property type="protein sequence ID" value="AGO03813.1"/>
    <property type="molecule type" value="mRNA"/>
</dbReference>
<dbReference type="InterPro" id="IPR054502">
    <property type="entry name" value="bHLH-TF_ACT-like_plant"/>
</dbReference>
<organism evidence="8">
    <name type="scientific">Taxus cuspidata</name>
    <name type="common">Japanese yew</name>
    <dbReference type="NCBI Taxonomy" id="99806"/>
    <lineage>
        <taxon>Eukaryota</taxon>
        <taxon>Viridiplantae</taxon>
        <taxon>Streptophyta</taxon>
        <taxon>Embryophyta</taxon>
        <taxon>Tracheophyta</taxon>
        <taxon>Spermatophyta</taxon>
        <taxon>Pinopsida</taxon>
        <taxon>Pinidae</taxon>
        <taxon>Conifers II</taxon>
        <taxon>Cupressales</taxon>
        <taxon>Taxaceae</taxon>
        <taxon>Taxus</taxon>
    </lineage>
</organism>
<dbReference type="CDD" id="cd11449">
    <property type="entry name" value="bHLH_AtAIB_like"/>
    <property type="match status" value="1"/>
</dbReference>
<keyword evidence="5" id="KW-0175">Coiled coil</keyword>
<dbReference type="PANTHER" id="PTHR11514">
    <property type="entry name" value="MYC"/>
    <property type="match status" value="1"/>
</dbReference>
<dbReference type="InterPro" id="IPR045084">
    <property type="entry name" value="AIB/MYC-like"/>
</dbReference>
<dbReference type="SUPFAM" id="SSF47459">
    <property type="entry name" value="HLH, helix-loop-helix DNA-binding domain"/>
    <property type="match status" value="1"/>
</dbReference>
<name>V9NEK8_TAXCU</name>
<feature type="compositionally biased region" description="Polar residues" evidence="6">
    <location>
        <begin position="23"/>
        <end position="39"/>
    </location>
</feature>
<dbReference type="PANTHER" id="PTHR11514:SF43">
    <property type="entry name" value="TRANSCRIPTION FACTOR MYC2"/>
    <property type="match status" value="1"/>
</dbReference>
<feature type="compositionally biased region" description="Basic and acidic residues" evidence="6">
    <location>
        <begin position="74"/>
        <end position="96"/>
    </location>
</feature>
<evidence type="ECO:0000259" key="7">
    <source>
        <dbReference type="PROSITE" id="PS50888"/>
    </source>
</evidence>
<evidence type="ECO:0000256" key="4">
    <source>
        <dbReference type="ARBA" id="ARBA00023242"/>
    </source>
</evidence>
<protein>
    <submittedName>
        <fullName evidence="8">JAMYC2</fullName>
    </submittedName>
</protein>
<dbReference type="InterPro" id="IPR036638">
    <property type="entry name" value="HLH_DNA-bd_sf"/>
</dbReference>
<evidence type="ECO:0000256" key="3">
    <source>
        <dbReference type="ARBA" id="ARBA00023163"/>
    </source>
</evidence>
<dbReference type="GO" id="GO:0000976">
    <property type="term" value="F:transcription cis-regulatory region binding"/>
    <property type="evidence" value="ECO:0007669"/>
    <property type="project" value="TreeGrafter"/>
</dbReference>
<dbReference type="GO" id="GO:0005634">
    <property type="term" value="C:nucleus"/>
    <property type="evidence" value="ECO:0007669"/>
    <property type="project" value="UniProtKB-SubCell"/>
</dbReference>
<dbReference type="GO" id="GO:0046983">
    <property type="term" value="F:protein dimerization activity"/>
    <property type="evidence" value="ECO:0007669"/>
    <property type="project" value="InterPro"/>
</dbReference>
<accession>V9NEK8</accession>
<evidence type="ECO:0000256" key="5">
    <source>
        <dbReference type="SAM" id="Coils"/>
    </source>
</evidence>
<dbReference type="InterPro" id="IPR011598">
    <property type="entry name" value="bHLH_dom"/>
</dbReference>
<dbReference type="GO" id="GO:0003700">
    <property type="term" value="F:DNA-binding transcription factor activity"/>
    <property type="evidence" value="ECO:0007669"/>
    <property type="project" value="InterPro"/>
</dbReference>
<feature type="compositionally biased region" description="Basic and acidic residues" evidence="6">
    <location>
        <begin position="41"/>
        <end position="56"/>
    </location>
</feature>
<feature type="region of interest" description="Disordered" evidence="6">
    <location>
        <begin position="1"/>
        <end position="114"/>
    </location>
</feature>
<dbReference type="Pfam" id="PF22754">
    <property type="entry name" value="bHLH-TF_ACT-like_plant"/>
    <property type="match status" value="1"/>
</dbReference>
<evidence type="ECO:0000256" key="2">
    <source>
        <dbReference type="ARBA" id="ARBA00023015"/>
    </source>
</evidence>
<dbReference type="Gene3D" id="4.10.280.10">
    <property type="entry name" value="Helix-loop-helix DNA-binding domain"/>
    <property type="match status" value="1"/>
</dbReference>
<dbReference type="SMART" id="SM00353">
    <property type="entry name" value="HLH"/>
    <property type="match status" value="1"/>
</dbReference>
<keyword evidence="2" id="KW-0805">Transcription regulation</keyword>
<dbReference type="AlphaFoldDB" id="V9NEK8"/>
<feature type="coiled-coil region" evidence="5">
    <location>
        <begin position="149"/>
        <end position="183"/>
    </location>
</feature>
<keyword evidence="4" id="KW-0539">Nucleus</keyword>
<evidence type="ECO:0000256" key="6">
    <source>
        <dbReference type="SAM" id="MobiDB-lite"/>
    </source>
</evidence>
<dbReference type="FunFam" id="4.10.280.10:FF:000078">
    <property type="entry name" value="Transcription factor bHLH13"/>
    <property type="match status" value="1"/>
</dbReference>
<feature type="compositionally biased region" description="Basic residues" evidence="6">
    <location>
        <begin position="97"/>
        <end position="106"/>
    </location>
</feature>
<evidence type="ECO:0000256" key="1">
    <source>
        <dbReference type="ARBA" id="ARBA00004123"/>
    </source>
</evidence>
<keyword evidence="3" id="KW-0804">Transcription</keyword>
<feature type="compositionally biased region" description="Basic and acidic residues" evidence="6">
    <location>
        <begin position="1"/>
        <end position="15"/>
    </location>
</feature>
<dbReference type="PROSITE" id="PS50888">
    <property type="entry name" value="BHLH"/>
    <property type="match status" value="1"/>
</dbReference>
<sequence>MENKGIFIPKEEVDNSKPMFHFTNGSLQRETLANGESQNQMEEKMKKQKTLDEKHGSLPSMSSGAFFGGVRSGAESEHSDVEAASFKEMEEAVVEKKPRKRGRKPANGREEPLNHVEAERQRREKLNQRFYALRAVVPNVSKMDKASLLGDAVSYINELRSKVQELETERKELESHVEATKKELLSSHSGFSGANFGFAKDLSSSSRVPDSKGFGTKQCPGLDLDVRVLGAEAMVRIQSGKKNHPAARLMTAFQELELEVHHASVSTVNELMLQNVIVRLPKSLYTEEQLSAALFKKLSNPGFC</sequence>
<reference evidence="8" key="1">
    <citation type="submission" date="2012-08" db="EMBL/GenBank/DDBJ databases">
        <title>The basic helix-loop-helix transcription factors TcJAMYC1, TcJAMYC2 and TcJAMYC4 regulate the jasmonate-responsive expression of paclitaxel biosynthesis genes in Taxus cuspidata cultured cells.</title>
        <authorList>
            <person name="Lenka S.K."/>
            <person name="Walker E.L."/>
        </authorList>
    </citation>
    <scope>NUCLEOTIDE SEQUENCE</scope>
</reference>
<evidence type="ECO:0000313" key="8">
    <source>
        <dbReference type="EMBL" id="AGO03813.1"/>
    </source>
</evidence>
<feature type="domain" description="BHLH" evidence="7">
    <location>
        <begin position="110"/>
        <end position="159"/>
    </location>
</feature>
<dbReference type="Pfam" id="PF00010">
    <property type="entry name" value="HLH"/>
    <property type="match status" value="1"/>
</dbReference>
<comment type="subcellular location">
    <subcellularLocation>
        <location evidence="1">Nucleus</location>
    </subcellularLocation>
</comment>